<dbReference type="Pfam" id="PF22811">
    <property type="entry name" value="Zn_ribbon_NrdR"/>
    <property type="match status" value="1"/>
</dbReference>
<proteinExistence type="predicted"/>
<sequence length="63" mass="7434">MDCQKCKSNQDRVVATEGYSDRVRRRRECITCGHRWTTEERIIEEEPPREGTSFDCAGRLCRL</sequence>
<dbReference type="AlphaFoldDB" id="A0AAU9EBC8"/>
<evidence type="ECO:0000259" key="1">
    <source>
        <dbReference type="Pfam" id="PF22811"/>
    </source>
</evidence>
<dbReference type="EMBL" id="AP028679">
    <property type="protein sequence ID" value="BEQ14190.1"/>
    <property type="molecule type" value="Genomic_DNA"/>
</dbReference>
<evidence type="ECO:0000313" key="3">
    <source>
        <dbReference type="Proteomes" id="UP001366166"/>
    </source>
</evidence>
<dbReference type="InterPro" id="IPR055173">
    <property type="entry name" value="NrdR-like_N"/>
</dbReference>
<keyword evidence="3" id="KW-1185">Reference proteome</keyword>
<gene>
    <name evidence="2" type="ORF">FAK_12560</name>
</gene>
<dbReference type="RefSeq" id="WP_434062345.1">
    <property type="nucleotide sequence ID" value="NZ_AP028679.1"/>
</dbReference>
<organism evidence="2 3">
    <name type="scientific">Desulfoferula mesophila</name>
    <dbReference type="NCBI Taxonomy" id="3058419"/>
    <lineage>
        <taxon>Bacteria</taxon>
        <taxon>Pseudomonadati</taxon>
        <taxon>Thermodesulfobacteriota</taxon>
        <taxon>Desulfarculia</taxon>
        <taxon>Desulfarculales</taxon>
        <taxon>Desulfarculaceae</taxon>
        <taxon>Desulfoferula</taxon>
    </lineage>
</organism>
<dbReference type="KEGG" id="dmp:FAK_12560"/>
<accession>A0AAU9EBC8</accession>
<reference evidence="3" key="1">
    <citation type="journal article" date="2023" name="Arch. Microbiol.">
        <title>Desulfoferula mesophilus gen. nov. sp. nov., a mesophilic sulfate-reducing bacterium isolated from a brackish lake sediment.</title>
        <authorList>
            <person name="Watanabe T."/>
            <person name="Yabe T."/>
            <person name="Tsuji J.M."/>
            <person name="Fukui M."/>
        </authorList>
    </citation>
    <scope>NUCLEOTIDE SEQUENCE [LARGE SCALE GENOMIC DNA]</scope>
    <source>
        <strain evidence="3">12FAK</strain>
    </source>
</reference>
<name>A0AAU9EBC8_9BACT</name>
<evidence type="ECO:0000313" key="2">
    <source>
        <dbReference type="EMBL" id="BEQ14190.1"/>
    </source>
</evidence>
<protein>
    <recommendedName>
        <fullName evidence="1">Transcriptional repressor NrdR-like N-terminal domain-containing protein</fullName>
    </recommendedName>
</protein>
<feature type="domain" description="Transcriptional repressor NrdR-like N-terminal" evidence="1">
    <location>
        <begin position="1"/>
        <end position="40"/>
    </location>
</feature>
<dbReference type="Proteomes" id="UP001366166">
    <property type="component" value="Chromosome"/>
</dbReference>